<evidence type="ECO:0000313" key="2">
    <source>
        <dbReference type="Proteomes" id="UP000709295"/>
    </source>
</evidence>
<comment type="caution">
    <text evidence="1">The sequence shown here is derived from an EMBL/GenBank/DDBJ whole genome shotgun (WGS) entry which is preliminary data.</text>
</comment>
<accession>A0A8J5IJL4</accession>
<evidence type="ECO:0000313" key="1">
    <source>
        <dbReference type="EMBL" id="KAG6949670.1"/>
    </source>
</evidence>
<keyword evidence="2" id="KW-1185">Reference proteome</keyword>
<evidence type="ECO:0008006" key="3">
    <source>
        <dbReference type="Google" id="ProtNLM"/>
    </source>
</evidence>
<dbReference type="EMBL" id="JAENGY010001395">
    <property type="protein sequence ID" value="KAG6949670.1"/>
    <property type="molecule type" value="Genomic_DNA"/>
</dbReference>
<dbReference type="AlphaFoldDB" id="A0A8J5IJL4"/>
<organism evidence="1 2">
    <name type="scientific">Phytophthora aleatoria</name>
    <dbReference type="NCBI Taxonomy" id="2496075"/>
    <lineage>
        <taxon>Eukaryota</taxon>
        <taxon>Sar</taxon>
        <taxon>Stramenopiles</taxon>
        <taxon>Oomycota</taxon>
        <taxon>Peronosporomycetes</taxon>
        <taxon>Peronosporales</taxon>
        <taxon>Peronosporaceae</taxon>
        <taxon>Phytophthora</taxon>
    </lineage>
</organism>
<sequence length="174" mass="20076">MLRHRKTTDVTRTSAKLEEFQVKTWIDCGKSTDDIFKLRVDQKGDALLKSPVLNIWQSYVRQLNKNPDKVLFSEMKTRSNDEELAKVLAAAKNNRNTVFIAERLENIHLQYFQKNGSTAENVFILLRLDKEGDRVLESPIFSTWDQVKREKSRPGNALDPAEKIRRHVFGGNGC</sequence>
<gene>
    <name evidence="1" type="ORF">JG688_00014529</name>
</gene>
<reference evidence="1" key="1">
    <citation type="submission" date="2021-01" db="EMBL/GenBank/DDBJ databases">
        <title>Phytophthora aleatoria, a newly-described species from Pinus radiata is distinct from Phytophthora cactorum isolates based on comparative genomics.</title>
        <authorList>
            <person name="Mcdougal R."/>
            <person name="Panda P."/>
            <person name="Williams N."/>
            <person name="Studholme D.J."/>
        </authorList>
    </citation>
    <scope>NUCLEOTIDE SEQUENCE</scope>
    <source>
        <strain evidence="1">NZFS 4037</strain>
    </source>
</reference>
<protein>
    <recommendedName>
        <fullName evidence="3">RxLR effector protein</fullName>
    </recommendedName>
</protein>
<dbReference type="Proteomes" id="UP000709295">
    <property type="component" value="Unassembled WGS sequence"/>
</dbReference>
<name>A0A8J5IJL4_9STRA</name>
<proteinExistence type="predicted"/>